<keyword evidence="1" id="KW-0472">Membrane</keyword>
<sequence length="296" mass="34620">SGKFILVSSNGPINLWIGNNPDATGTYGLSPFAMVLKERMKKEDRDLWVSDALTFIKERPEQYLKLLLKKFCLFWGSYEIPDNDIVYERIRDYSVLLRLPIILSFGIIASLGLGGIFLSLQKWRKKGLLLYLVIMGYMGTVIAFFIQSRFRVAIIPYLIIFAGFCLYYWYDKFQKKEYKKLYLSLCPAIIFYLMVNFQTYFGWSYPFFHPNGEYVESRKGLIIKDNSNQWHGKEISILNSPEKVIKKELIINTDISQVKDAALILTYFANDQGDLLIKINEYEFPKIPCRRITYNQ</sequence>
<protein>
    <recommendedName>
        <fullName evidence="4">Glycosyltransferase RgtA/B/C/D-like domain-containing protein</fullName>
    </recommendedName>
</protein>
<evidence type="ECO:0000256" key="1">
    <source>
        <dbReference type="SAM" id="Phobius"/>
    </source>
</evidence>
<gene>
    <name evidence="2" type="ORF">COX18_08050</name>
</gene>
<accession>A0A2H0A6F6</accession>
<evidence type="ECO:0000313" key="3">
    <source>
        <dbReference type="Proteomes" id="UP000231067"/>
    </source>
</evidence>
<keyword evidence="1" id="KW-1133">Transmembrane helix</keyword>
<organism evidence="2 3">
    <name type="scientific">Candidatus Desantisbacteria bacterium CG23_combo_of_CG06-09_8_20_14_all_40_23</name>
    <dbReference type="NCBI Taxonomy" id="1974550"/>
    <lineage>
        <taxon>Bacteria</taxon>
        <taxon>Candidatus Desantisiibacteriota</taxon>
    </lineage>
</organism>
<name>A0A2H0A6F6_9BACT</name>
<reference evidence="2 3" key="1">
    <citation type="submission" date="2017-09" db="EMBL/GenBank/DDBJ databases">
        <title>Depth-based differentiation of microbial function through sediment-hosted aquifers and enrichment of novel symbionts in the deep terrestrial subsurface.</title>
        <authorList>
            <person name="Probst A.J."/>
            <person name="Ladd B."/>
            <person name="Jarett J.K."/>
            <person name="Geller-Mcgrath D.E."/>
            <person name="Sieber C.M."/>
            <person name="Emerson J.B."/>
            <person name="Anantharaman K."/>
            <person name="Thomas B.C."/>
            <person name="Malmstrom R."/>
            <person name="Stieglmeier M."/>
            <person name="Klingl A."/>
            <person name="Woyke T."/>
            <person name="Ryan C.M."/>
            <person name="Banfield J.F."/>
        </authorList>
    </citation>
    <scope>NUCLEOTIDE SEQUENCE [LARGE SCALE GENOMIC DNA]</scope>
    <source>
        <strain evidence="2">CG23_combo_of_CG06-09_8_20_14_all_40_23</strain>
    </source>
</reference>
<feature type="transmembrane region" description="Helical" evidence="1">
    <location>
        <begin position="182"/>
        <end position="203"/>
    </location>
</feature>
<feature type="transmembrane region" description="Helical" evidence="1">
    <location>
        <begin position="127"/>
        <end position="146"/>
    </location>
</feature>
<feature type="non-terminal residue" evidence="2">
    <location>
        <position position="296"/>
    </location>
</feature>
<feature type="transmembrane region" description="Helical" evidence="1">
    <location>
        <begin position="152"/>
        <end position="170"/>
    </location>
</feature>
<evidence type="ECO:0008006" key="4">
    <source>
        <dbReference type="Google" id="ProtNLM"/>
    </source>
</evidence>
<keyword evidence="1" id="KW-0812">Transmembrane</keyword>
<proteinExistence type="predicted"/>
<feature type="non-terminal residue" evidence="2">
    <location>
        <position position="1"/>
    </location>
</feature>
<comment type="caution">
    <text evidence="2">The sequence shown here is derived from an EMBL/GenBank/DDBJ whole genome shotgun (WGS) entry which is preliminary data.</text>
</comment>
<dbReference type="AlphaFoldDB" id="A0A2H0A6F6"/>
<evidence type="ECO:0000313" key="2">
    <source>
        <dbReference type="EMBL" id="PIP40028.1"/>
    </source>
</evidence>
<feature type="transmembrane region" description="Helical" evidence="1">
    <location>
        <begin position="101"/>
        <end position="120"/>
    </location>
</feature>
<dbReference type="Proteomes" id="UP000231067">
    <property type="component" value="Unassembled WGS sequence"/>
</dbReference>
<dbReference type="EMBL" id="PCSH01000143">
    <property type="protein sequence ID" value="PIP40028.1"/>
    <property type="molecule type" value="Genomic_DNA"/>
</dbReference>